<evidence type="ECO:0000256" key="3">
    <source>
        <dbReference type="ARBA" id="ARBA00022552"/>
    </source>
</evidence>
<dbReference type="EMBL" id="KB097070">
    <property type="protein sequence ID" value="ESN99783.1"/>
    <property type="molecule type" value="Genomic_DNA"/>
</dbReference>
<dbReference type="Pfam" id="PF05997">
    <property type="entry name" value="Nop52"/>
    <property type="match status" value="1"/>
</dbReference>
<evidence type="ECO:0000256" key="2">
    <source>
        <dbReference type="ARBA" id="ARBA00006374"/>
    </source>
</evidence>
<feature type="region of interest" description="Disordered" evidence="5">
    <location>
        <begin position="257"/>
        <end position="280"/>
    </location>
</feature>
<comment type="subcellular location">
    <subcellularLocation>
        <location evidence="1">Nucleus</location>
    </subcellularLocation>
</comment>
<organism evidence="7 8">
    <name type="scientific">Helobdella robusta</name>
    <name type="common">Californian leech</name>
    <dbReference type="NCBI Taxonomy" id="6412"/>
    <lineage>
        <taxon>Eukaryota</taxon>
        <taxon>Metazoa</taxon>
        <taxon>Spiralia</taxon>
        <taxon>Lophotrochozoa</taxon>
        <taxon>Annelida</taxon>
        <taxon>Clitellata</taxon>
        <taxon>Hirudinea</taxon>
        <taxon>Rhynchobdellida</taxon>
        <taxon>Glossiphoniidae</taxon>
        <taxon>Helobdella</taxon>
    </lineage>
</organism>
<evidence type="ECO:0000313" key="7">
    <source>
        <dbReference type="EnsemblMetazoa" id="HelroP192791"/>
    </source>
</evidence>
<dbReference type="PANTHER" id="PTHR13026">
    <property type="entry name" value="NNP-1 PROTEIN NOVEL NUCLEAR PROTEIN 1 NOP52"/>
    <property type="match status" value="1"/>
</dbReference>
<dbReference type="GO" id="GO:0005634">
    <property type="term" value="C:nucleus"/>
    <property type="evidence" value="ECO:0007669"/>
    <property type="project" value="UniProtKB-SubCell"/>
</dbReference>
<proteinExistence type="inferred from homology"/>
<reference evidence="8" key="1">
    <citation type="submission" date="2012-12" db="EMBL/GenBank/DDBJ databases">
        <authorList>
            <person name="Hellsten U."/>
            <person name="Grimwood J."/>
            <person name="Chapman J.A."/>
            <person name="Shapiro H."/>
            <person name="Aerts A."/>
            <person name="Otillar R.P."/>
            <person name="Terry A.Y."/>
            <person name="Boore J.L."/>
            <person name="Simakov O."/>
            <person name="Marletaz F."/>
            <person name="Cho S.-J."/>
            <person name="Edsinger-Gonzales E."/>
            <person name="Havlak P."/>
            <person name="Kuo D.-H."/>
            <person name="Larsson T."/>
            <person name="Lv J."/>
            <person name="Arendt D."/>
            <person name="Savage R."/>
            <person name="Osoegawa K."/>
            <person name="de Jong P."/>
            <person name="Lindberg D.R."/>
            <person name="Seaver E.C."/>
            <person name="Weisblat D.A."/>
            <person name="Putnam N.H."/>
            <person name="Grigoriev I.V."/>
            <person name="Rokhsar D.S."/>
        </authorList>
    </citation>
    <scope>NUCLEOTIDE SEQUENCE</scope>
</reference>
<dbReference type="RefSeq" id="XP_009022139.1">
    <property type="nucleotide sequence ID" value="XM_009023891.1"/>
</dbReference>
<evidence type="ECO:0000313" key="8">
    <source>
        <dbReference type="Proteomes" id="UP000015101"/>
    </source>
</evidence>
<dbReference type="InterPro" id="IPR010301">
    <property type="entry name" value="RRP1"/>
</dbReference>
<dbReference type="InParanoid" id="T1FUA8"/>
<protein>
    <submittedName>
        <fullName evidence="6 7">Uncharacterized protein</fullName>
    </submittedName>
</protein>
<name>T1FUA8_HELRO</name>
<dbReference type="EnsemblMetazoa" id="HelroT192791">
    <property type="protein sequence ID" value="HelroP192791"/>
    <property type="gene ID" value="HelroG192791"/>
</dbReference>
<evidence type="ECO:0000256" key="1">
    <source>
        <dbReference type="ARBA" id="ARBA00004123"/>
    </source>
</evidence>
<dbReference type="KEGG" id="hro:HELRODRAFT_192791"/>
<comment type="similarity">
    <text evidence="2">Belongs to the RRP1 family.</text>
</comment>
<feature type="compositionally biased region" description="Acidic residues" evidence="5">
    <location>
        <begin position="271"/>
        <end position="280"/>
    </location>
</feature>
<reference evidence="6 8" key="2">
    <citation type="journal article" date="2013" name="Nature">
        <title>Insights into bilaterian evolution from three spiralian genomes.</title>
        <authorList>
            <person name="Simakov O."/>
            <person name="Marletaz F."/>
            <person name="Cho S.J."/>
            <person name="Edsinger-Gonzales E."/>
            <person name="Havlak P."/>
            <person name="Hellsten U."/>
            <person name="Kuo D.H."/>
            <person name="Larsson T."/>
            <person name="Lv J."/>
            <person name="Arendt D."/>
            <person name="Savage R."/>
            <person name="Osoegawa K."/>
            <person name="de Jong P."/>
            <person name="Grimwood J."/>
            <person name="Chapman J.A."/>
            <person name="Shapiro H."/>
            <person name="Aerts A."/>
            <person name="Otillar R.P."/>
            <person name="Terry A.Y."/>
            <person name="Boore J.L."/>
            <person name="Grigoriev I.V."/>
            <person name="Lindberg D.R."/>
            <person name="Seaver E.C."/>
            <person name="Weisblat D.A."/>
            <person name="Putnam N.H."/>
            <person name="Rokhsar D.S."/>
        </authorList>
    </citation>
    <scope>NUCLEOTIDE SEQUENCE</scope>
</reference>
<dbReference type="eggNOG" id="KOG3911">
    <property type="taxonomic scope" value="Eukaryota"/>
</dbReference>
<dbReference type="STRING" id="6412.T1FUA8"/>
<dbReference type="GeneID" id="20212404"/>
<dbReference type="AlphaFoldDB" id="T1FUA8"/>
<gene>
    <name evidence="7" type="primary">20212404</name>
    <name evidence="6" type="ORF">HELRODRAFT_192791</name>
</gene>
<feature type="compositionally biased region" description="Basic residues" evidence="5">
    <location>
        <begin position="257"/>
        <end position="267"/>
    </location>
</feature>
<keyword evidence="4" id="KW-0539">Nucleus</keyword>
<dbReference type="HOGENOM" id="CLU_895105_0_0_1"/>
<dbReference type="GO" id="GO:0030688">
    <property type="term" value="C:preribosome, small subunit precursor"/>
    <property type="evidence" value="ECO:0007669"/>
    <property type="project" value="InterPro"/>
</dbReference>
<dbReference type="OrthoDB" id="2019504at2759"/>
<dbReference type="Proteomes" id="UP000015101">
    <property type="component" value="Unassembled WGS sequence"/>
</dbReference>
<dbReference type="OMA" id="VEAHEWH"/>
<dbReference type="GO" id="GO:0006364">
    <property type="term" value="P:rRNA processing"/>
    <property type="evidence" value="ECO:0007669"/>
    <property type="project" value="UniProtKB-KW"/>
</dbReference>
<dbReference type="CTD" id="20212404"/>
<evidence type="ECO:0000256" key="5">
    <source>
        <dbReference type="SAM" id="MobiDB-lite"/>
    </source>
</evidence>
<keyword evidence="8" id="KW-1185">Reference proteome</keyword>
<sequence length="311" mass="36301">MADGNIDFTDERIFRLVRKIAGNEPLLRSKSFKRLKLFLKNLPASTTNLTMAKLWKGLHYSMWMADKMIFQEQLADSISTIIHTLPSDELSMMFFDAFLQVEAHEWHLIDDLRMDKFLRLVRFMFRETFRFMNSSKNNWSQMVSKKFCSSLSKTFNDPKISLNLLFHILDFFLDELERVAGSEYPEQFIKSVTRVFIDCISKTNNEYLAKEIKKLYLNKIATSQYKMTEATLKEMSFSRASKKNCKNRPILFSLVKKKKAKKSKPKKPANDNDDMSTEENDTTFFAKKSLKFSLVVSEISAPENNDGKSNE</sequence>
<reference evidence="7" key="3">
    <citation type="submission" date="2015-06" db="UniProtKB">
        <authorList>
            <consortium name="EnsemblMetazoa"/>
        </authorList>
    </citation>
    <scope>IDENTIFICATION</scope>
</reference>
<dbReference type="EMBL" id="AMQM01005723">
    <property type="status" value="NOT_ANNOTATED_CDS"/>
    <property type="molecule type" value="Genomic_DNA"/>
</dbReference>
<evidence type="ECO:0000256" key="4">
    <source>
        <dbReference type="ARBA" id="ARBA00023242"/>
    </source>
</evidence>
<keyword evidence="3" id="KW-0698">rRNA processing</keyword>
<dbReference type="PANTHER" id="PTHR13026:SF0">
    <property type="entry name" value="RIBOSOMAL RNA PROCESSING 1B"/>
    <property type="match status" value="1"/>
</dbReference>
<accession>T1FUA8</accession>
<evidence type="ECO:0000313" key="6">
    <source>
        <dbReference type="EMBL" id="ESN99783.1"/>
    </source>
</evidence>